<feature type="compositionally biased region" description="Low complexity" evidence="1">
    <location>
        <begin position="209"/>
        <end position="218"/>
    </location>
</feature>
<dbReference type="EMBL" id="QYTV02000005">
    <property type="protein sequence ID" value="RST73733.1"/>
    <property type="molecule type" value="Genomic_DNA"/>
</dbReference>
<feature type="signal peptide" evidence="2">
    <location>
        <begin position="1"/>
        <end position="27"/>
    </location>
</feature>
<feature type="region of interest" description="Disordered" evidence="1">
    <location>
        <begin position="145"/>
        <end position="267"/>
    </location>
</feature>
<comment type="caution">
    <text evidence="3">The sequence shown here is derived from an EMBL/GenBank/DDBJ whole genome shotgun (WGS) entry which is preliminary data.</text>
</comment>
<dbReference type="NCBIfam" id="TIGR04088">
    <property type="entry name" value="cognate_SipW"/>
    <property type="match status" value="1"/>
</dbReference>
<feature type="compositionally biased region" description="Basic and acidic residues" evidence="1">
    <location>
        <begin position="165"/>
        <end position="193"/>
    </location>
</feature>
<keyword evidence="2" id="KW-0732">Signal</keyword>
<name>A0A429XYB2_9BACI</name>
<evidence type="ECO:0000313" key="4">
    <source>
        <dbReference type="Proteomes" id="UP000287156"/>
    </source>
</evidence>
<accession>A0A429XYB2</accession>
<sequence>MIRAGKATAFWYMSVFAAITLVSPTFAGFTSSEEIEGTIEAGKWPVPWKQTDVSLSVGNEEIESCDKNTEIEAKFTNQGKYETEEGYWKIEEGPAGSNKIKRLKSGESVTLKFKAREPGSYTFKAYQEGKHPSEFLKKITVTCEKEEPEDEVIEEENTTEESQEPSDKEKPQKEEKQDNKPENNEKKDKDTPKQDGPPTQNEPSKPVDQPDNPNLPDGNDNKPKGQEPVPTPTPTPVPEPNPDPLRAPEAPAKEEPSNSNSVKDGEE</sequence>
<proteinExistence type="predicted"/>
<dbReference type="InterPro" id="IPR023833">
    <property type="entry name" value="Signal_pept_SipW-depend-type"/>
</dbReference>
<evidence type="ECO:0008006" key="5">
    <source>
        <dbReference type="Google" id="ProtNLM"/>
    </source>
</evidence>
<feature type="chain" id="PRO_5038382132" description="YqxM protein" evidence="2">
    <location>
        <begin position="28"/>
        <end position="267"/>
    </location>
</feature>
<feature type="compositionally biased region" description="Acidic residues" evidence="1">
    <location>
        <begin position="146"/>
        <end position="164"/>
    </location>
</feature>
<protein>
    <recommendedName>
        <fullName evidence="5">YqxM protein</fullName>
    </recommendedName>
</protein>
<feature type="compositionally biased region" description="Pro residues" evidence="1">
    <location>
        <begin position="229"/>
        <end position="245"/>
    </location>
</feature>
<gene>
    <name evidence="3" type="ORF">D4T97_012710</name>
</gene>
<evidence type="ECO:0000313" key="3">
    <source>
        <dbReference type="EMBL" id="RST73733.1"/>
    </source>
</evidence>
<dbReference type="AlphaFoldDB" id="A0A429XYB2"/>
<feature type="compositionally biased region" description="Polar residues" evidence="1">
    <location>
        <begin position="257"/>
        <end position="267"/>
    </location>
</feature>
<organism evidence="3 4">
    <name type="scientific">Siminovitchia acidinfaciens</name>
    <dbReference type="NCBI Taxonomy" id="2321395"/>
    <lineage>
        <taxon>Bacteria</taxon>
        <taxon>Bacillati</taxon>
        <taxon>Bacillota</taxon>
        <taxon>Bacilli</taxon>
        <taxon>Bacillales</taxon>
        <taxon>Bacillaceae</taxon>
        <taxon>Siminovitchia</taxon>
    </lineage>
</organism>
<reference evidence="3" key="1">
    <citation type="submission" date="2018-12" db="EMBL/GenBank/DDBJ databases">
        <authorList>
            <person name="Sun L."/>
            <person name="Chen Z."/>
        </authorList>
    </citation>
    <scope>NUCLEOTIDE SEQUENCE [LARGE SCALE GENOMIC DNA]</scope>
    <source>
        <strain evidence="3">3-2-2</strain>
    </source>
</reference>
<dbReference type="Proteomes" id="UP000287156">
    <property type="component" value="Unassembled WGS sequence"/>
</dbReference>
<evidence type="ECO:0000256" key="2">
    <source>
        <dbReference type="SAM" id="SignalP"/>
    </source>
</evidence>
<evidence type="ECO:0000256" key="1">
    <source>
        <dbReference type="SAM" id="MobiDB-lite"/>
    </source>
</evidence>
<keyword evidence="4" id="KW-1185">Reference proteome</keyword>